<keyword evidence="7" id="KW-0443">Lipid metabolism</keyword>
<dbReference type="AlphaFoldDB" id="A0A1I7XTG2"/>
<dbReference type="GO" id="GO:0047493">
    <property type="term" value="F:ceramide cholinephosphotransferase activity"/>
    <property type="evidence" value="ECO:0007669"/>
    <property type="project" value="TreeGrafter"/>
</dbReference>
<keyword evidence="11" id="KW-1185">Reference proteome</keyword>
<keyword evidence="3" id="KW-0808">Transferase</keyword>
<sequence>MRASCEPWKWLFLVLYLIIAGLSNWAVLAYTHDFVPRDPLPDVFFSLFPEQEWASRCGDYMVTTCLLCLILLLIFHESRTIVMRRVIFIAATLYAMRSLTLFVTQLPPGYEDNAARCRERIKSFWLPNLAAVVGVVCMIISRTHYTIDIVIAYWLSSFVFRSLNMLLIFHVIWYPLELYSYRIYHAYCEVDIYMERCHSVLHGLWLCRLVAWLEENIVPGKIENKWNIPFADFCRSVFVNRAPGHHKQISIVGFGLKLEQMSSSIVEHCPMLVLVNEMKPKAQQDICSQNYREA</sequence>
<dbReference type="WBParaSite" id="Hba_20621">
    <property type="protein sequence ID" value="Hba_20621"/>
    <property type="gene ID" value="Hba_20621"/>
</dbReference>
<evidence type="ECO:0000256" key="3">
    <source>
        <dbReference type="ARBA" id="ARBA00022679"/>
    </source>
</evidence>
<keyword evidence="5" id="KW-0746">Sphingolipid metabolism</keyword>
<feature type="transmembrane region" description="Helical" evidence="9">
    <location>
        <begin position="53"/>
        <end position="74"/>
    </location>
</feature>
<dbReference type="GO" id="GO:0006686">
    <property type="term" value="P:sphingomyelin biosynthetic process"/>
    <property type="evidence" value="ECO:0007669"/>
    <property type="project" value="TreeGrafter"/>
</dbReference>
<evidence type="ECO:0000256" key="8">
    <source>
        <dbReference type="ARBA" id="ARBA00023136"/>
    </source>
</evidence>
<feature type="transmembrane region" description="Helical" evidence="9">
    <location>
        <begin position="153"/>
        <end position="176"/>
    </location>
</feature>
<reference evidence="12" key="1">
    <citation type="submission" date="2016-11" db="UniProtKB">
        <authorList>
            <consortium name="WormBaseParasite"/>
        </authorList>
    </citation>
    <scope>IDENTIFICATION</scope>
</reference>
<keyword evidence="6 9" id="KW-1133">Transmembrane helix</keyword>
<evidence type="ECO:0000256" key="7">
    <source>
        <dbReference type="ARBA" id="ARBA00023098"/>
    </source>
</evidence>
<evidence type="ECO:0000256" key="1">
    <source>
        <dbReference type="ARBA" id="ARBA00004141"/>
    </source>
</evidence>
<evidence type="ECO:0000313" key="11">
    <source>
        <dbReference type="Proteomes" id="UP000095283"/>
    </source>
</evidence>
<evidence type="ECO:0000259" key="10">
    <source>
        <dbReference type="Pfam" id="PF14360"/>
    </source>
</evidence>
<proteinExistence type="inferred from homology"/>
<dbReference type="Proteomes" id="UP000095283">
    <property type="component" value="Unplaced"/>
</dbReference>
<feature type="domain" description="Sphingomyelin synthase-like" evidence="10">
    <location>
        <begin position="129"/>
        <end position="161"/>
    </location>
</feature>
<dbReference type="InterPro" id="IPR025749">
    <property type="entry name" value="Sphingomyelin_synth-like_dom"/>
</dbReference>
<dbReference type="GO" id="GO:0005789">
    <property type="term" value="C:endoplasmic reticulum membrane"/>
    <property type="evidence" value="ECO:0007669"/>
    <property type="project" value="TreeGrafter"/>
</dbReference>
<dbReference type="GO" id="GO:0000139">
    <property type="term" value="C:Golgi membrane"/>
    <property type="evidence" value="ECO:0007669"/>
    <property type="project" value="TreeGrafter"/>
</dbReference>
<feature type="transmembrane region" description="Helical" evidence="9">
    <location>
        <begin position="124"/>
        <end position="141"/>
    </location>
</feature>
<dbReference type="Pfam" id="PF14360">
    <property type="entry name" value="PAP2_C"/>
    <property type="match status" value="1"/>
</dbReference>
<dbReference type="GO" id="GO:0005886">
    <property type="term" value="C:plasma membrane"/>
    <property type="evidence" value="ECO:0007669"/>
    <property type="project" value="TreeGrafter"/>
</dbReference>
<evidence type="ECO:0000256" key="5">
    <source>
        <dbReference type="ARBA" id="ARBA00022919"/>
    </source>
</evidence>
<comment type="subcellular location">
    <subcellularLocation>
        <location evidence="1">Membrane</location>
        <topology evidence="1">Multi-pass membrane protein</topology>
    </subcellularLocation>
</comment>
<evidence type="ECO:0000256" key="2">
    <source>
        <dbReference type="ARBA" id="ARBA00005441"/>
    </source>
</evidence>
<dbReference type="PANTHER" id="PTHR21290">
    <property type="entry name" value="SPHINGOMYELIN SYNTHETASE"/>
    <property type="match status" value="1"/>
</dbReference>
<keyword evidence="8 9" id="KW-0472">Membrane</keyword>
<name>A0A1I7XTG2_HETBA</name>
<dbReference type="GO" id="GO:0033188">
    <property type="term" value="F:sphingomyelin synthase activity"/>
    <property type="evidence" value="ECO:0007669"/>
    <property type="project" value="TreeGrafter"/>
</dbReference>
<comment type="similarity">
    <text evidence="2">Belongs to the sphingomyelin synthase family.</text>
</comment>
<keyword evidence="4 9" id="KW-0812">Transmembrane</keyword>
<accession>A0A1I7XTG2</accession>
<protein>
    <submittedName>
        <fullName evidence="12">PAP2_C domain-containing protein</fullName>
    </submittedName>
</protein>
<organism evidence="11 12">
    <name type="scientific">Heterorhabditis bacteriophora</name>
    <name type="common">Entomopathogenic nematode worm</name>
    <dbReference type="NCBI Taxonomy" id="37862"/>
    <lineage>
        <taxon>Eukaryota</taxon>
        <taxon>Metazoa</taxon>
        <taxon>Ecdysozoa</taxon>
        <taxon>Nematoda</taxon>
        <taxon>Chromadorea</taxon>
        <taxon>Rhabditida</taxon>
        <taxon>Rhabditina</taxon>
        <taxon>Rhabditomorpha</taxon>
        <taxon>Strongyloidea</taxon>
        <taxon>Heterorhabditidae</taxon>
        <taxon>Heterorhabditis</taxon>
    </lineage>
</organism>
<dbReference type="GO" id="GO:0046513">
    <property type="term" value="P:ceramide biosynthetic process"/>
    <property type="evidence" value="ECO:0007669"/>
    <property type="project" value="TreeGrafter"/>
</dbReference>
<evidence type="ECO:0000256" key="4">
    <source>
        <dbReference type="ARBA" id="ARBA00022692"/>
    </source>
</evidence>
<dbReference type="InterPro" id="IPR045221">
    <property type="entry name" value="Sphingomyelin_synth-like"/>
</dbReference>
<dbReference type="PANTHER" id="PTHR21290:SF34">
    <property type="entry name" value="PHOSPHATIDYLCHOLINE:CERAMIDE CHOLINEPHOSPHOTRANSFERASE 3-RELATED"/>
    <property type="match status" value="1"/>
</dbReference>
<evidence type="ECO:0000313" key="12">
    <source>
        <dbReference type="WBParaSite" id="Hba_20621"/>
    </source>
</evidence>
<evidence type="ECO:0000256" key="9">
    <source>
        <dbReference type="SAM" id="Phobius"/>
    </source>
</evidence>
<evidence type="ECO:0000256" key="6">
    <source>
        <dbReference type="ARBA" id="ARBA00022989"/>
    </source>
</evidence>